<dbReference type="InterPro" id="IPR015141">
    <property type="entry name" value="PLipase_A2_prok/fun"/>
</dbReference>
<organism evidence="2 3">
    <name type="scientific">Paractinoplanes tereljensis</name>
    <dbReference type="NCBI Taxonomy" id="571912"/>
    <lineage>
        <taxon>Bacteria</taxon>
        <taxon>Bacillati</taxon>
        <taxon>Actinomycetota</taxon>
        <taxon>Actinomycetes</taxon>
        <taxon>Micromonosporales</taxon>
        <taxon>Micromonosporaceae</taxon>
        <taxon>Paractinoplanes</taxon>
    </lineage>
</organism>
<gene>
    <name evidence="2" type="ORF">Ate02nite_10040</name>
</gene>
<dbReference type="Pfam" id="PF09056">
    <property type="entry name" value="Phospholip_A2_3"/>
    <property type="match status" value="1"/>
</dbReference>
<dbReference type="Gene3D" id="1.20.90.10">
    <property type="entry name" value="Phospholipase A2 domain"/>
    <property type="match status" value="1"/>
</dbReference>
<dbReference type="RefSeq" id="WP_203799480.1">
    <property type="nucleotide sequence ID" value="NZ_BOMY01000006.1"/>
</dbReference>
<accession>A0A919TQL1</accession>
<dbReference type="Proteomes" id="UP000623608">
    <property type="component" value="Unassembled WGS sequence"/>
</dbReference>
<feature type="chain" id="PRO_5036907425" description="Phospholipase A2" evidence="1">
    <location>
        <begin position="25"/>
        <end position="165"/>
    </location>
</feature>
<evidence type="ECO:0000256" key="1">
    <source>
        <dbReference type="SAM" id="SignalP"/>
    </source>
</evidence>
<dbReference type="InterPro" id="IPR036444">
    <property type="entry name" value="PLipase_A2_dom_sf"/>
</dbReference>
<keyword evidence="1" id="KW-0732">Signal</keyword>
<dbReference type="GO" id="GO:0050482">
    <property type="term" value="P:arachidonate secretion"/>
    <property type="evidence" value="ECO:0007669"/>
    <property type="project" value="InterPro"/>
</dbReference>
<proteinExistence type="predicted"/>
<comment type="caution">
    <text evidence="2">The sequence shown here is derived from an EMBL/GenBank/DDBJ whole genome shotgun (WGS) entry which is preliminary data.</text>
</comment>
<dbReference type="AlphaFoldDB" id="A0A919TQL1"/>
<evidence type="ECO:0000313" key="3">
    <source>
        <dbReference type="Proteomes" id="UP000623608"/>
    </source>
</evidence>
<dbReference type="EMBL" id="BOMY01000006">
    <property type="protein sequence ID" value="GIF18274.1"/>
    <property type="molecule type" value="Genomic_DNA"/>
</dbReference>
<feature type="signal peptide" evidence="1">
    <location>
        <begin position="1"/>
        <end position="24"/>
    </location>
</feature>
<dbReference type="SUPFAM" id="SSF48619">
    <property type="entry name" value="Phospholipase A2, PLA2"/>
    <property type="match status" value="1"/>
</dbReference>
<sequence>MTRRILVVLLLTVAALFPAGAAYAADSKATVLSNWTQPTAASFNAWNAARNDRAPWASYSFDWSTDYCSSSPDNPLGYAFDIPCWHHDFGYRNYKAIGTFAANKSRVDDTFYADLRRVCATYSSASQAACNSLAWTYYQAVKLFGSLATVTPADLDRAAALTGKA</sequence>
<protein>
    <recommendedName>
        <fullName evidence="4">Phospholipase A2</fullName>
    </recommendedName>
</protein>
<evidence type="ECO:0000313" key="2">
    <source>
        <dbReference type="EMBL" id="GIF18274.1"/>
    </source>
</evidence>
<dbReference type="GO" id="GO:0006644">
    <property type="term" value="P:phospholipid metabolic process"/>
    <property type="evidence" value="ECO:0007669"/>
    <property type="project" value="InterPro"/>
</dbReference>
<dbReference type="GO" id="GO:0004623">
    <property type="term" value="F:phospholipase A2 activity"/>
    <property type="evidence" value="ECO:0007669"/>
    <property type="project" value="InterPro"/>
</dbReference>
<keyword evidence="3" id="KW-1185">Reference proteome</keyword>
<evidence type="ECO:0008006" key="4">
    <source>
        <dbReference type="Google" id="ProtNLM"/>
    </source>
</evidence>
<name>A0A919TQL1_9ACTN</name>
<reference evidence="2" key="1">
    <citation type="submission" date="2021-01" db="EMBL/GenBank/DDBJ databases">
        <title>Whole genome shotgun sequence of Actinoplanes tereljensis NBRC 105297.</title>
        <authorList>
            <person name="Komaki H."/>
            <person name="Tamura T."/>
        </authorList>
    </citation>
    <scope>NUCLEOTIDE SEQUENCE</scope>
    <source>
        <strain evidence="2">NBRC 105297</strain>
    </source>
</reference>